<accession>I3IMH4</accession>
<sequence>MLTGSVICVRTELTKSPEEVIIMMSKIFAEGKADLGASTIKNFLALGEKARPAGFGML</sequence>
<evidence type="ECO:0000313" key="1">
    <source>
        <dbReference type="EMBL" id="GAB62919.1"/>
    </source>
</evidence>
<protein>
    <submittedName>
        <fullName evidence="1">Uncharacterized protein</fullName>
    </submittedName>
</protein>
<name>I3IMH4_9BACT</name>
<proteinExistence type="predicted"/>
<dbReference type="Proteomes" id="UP000002985">
    <property type="component" value="Unassembled WGS sequence"/>
</dbReference>
<reference evidence="1 2" key="1">
    <citation type="journal article" date="2012" name="FEBS Lett.">
        <title>Anammox organism KSU-1 expresses a NirK-type copper-containing nitrite reductase instead of a NirS-type with cytochrome cd1.</title>
        <authorList>
            <person name="Hira D."/>
            <person name="Toh H."/>
            <person name="Migita C.T."/>
            <person name="Okubo H."/>
            <person name="Nishiyama T."/>
            <person name="Hattori M."/>
            <person name="Furukawa K."/>
            <person name="Fujii T."/>
        </authorList>
    </citation>
    <scope>NUCLEOTIDE SEQUENCE [LARGE SCALE GENOMIC DNA]</scope>
</reference>
<organism evidence="1 2">
    <name type="scientific">Candidatus Jettenia caeni</name>
    <dbReference type="NCBI Taxonomy" id="247490"/>
    <lineage>
        <taxon>Bacteria</taxon>
        <taxon>Pseudomonadati</taxon>
        <taxon>Planctomycetota</taxon>
        <taxon>Candidatus Brocadiia</taxon>
        <taxon>Candidatus Brocadiales</taxon>
        <taxon>Candidatus Brocadiaceae</taxon>
        <taxon>Candidatus Jettenia</taxon>
    </lineage>
</organism>
<evidence type="ECO:0000313" key="2">
    <source>
        <dbReference type="Proteomes" id="UP000002985"/>
    </source>
</evidence>
<dbReference type="AlphaFoldDB" id="I3IMH4"/>
<keyword evidence="2" id="KW-1185">Reference proteome</keyword>
<comment type="caution">
    <text evidence="1">The sequence shown here is derived from an EMBL/GenBank/DDBJ whole genome shotgun (WGS) entry which is preliminary data.</text>
</comment>
<gene>
    <name evidence="1" type="ORF">KSU1_C1323</name>
</gene>
<dbReference type="EMBL" id="BAFH01000003">
    <property type="protein sequence ID" value="GAB62919.1"/>
    <property type="molecule type" value="Genomic_DNA"/>
</dbReference>